<evidence type="ECO:0000313" key="11">
    <source>
        <dbReference type="Proteomes" id="UP001199044"/>
    </source>
</evidence>
<feature type="domain" description="HAMP" evidence="9">
    <location>
        <begin position="210"/>
        <end position="264"/>
    </location>
</feature>
<dbReference type="PRINTS" id="PR00260">
    <property type="entry name" value="CHEMTRNSDUCR"/>
</dbReference>
<dbReference type="Pfam" id="PF00672">
    <property type="entry name" value="HAMP"/>
    <property type="match status" value="1"/>
</dbReference>
<dbReference type="InterPro" id="IPR024478">
    <property type="entry name" value="HlyB_4HB_MCP"/>
</dbReference>
<evidence type="ECO:0000256" key="2">
    <source>
        <dbReference type="ARBA" id="ARBA00022519"/>
    </source>
</evidence>
<dbReference type="PROSITE" id="PS50192">
    <property type="entry name" value="T_SNARE"/>
    <property type="match status" value="1"/>
</dbReference>
<dbReference type="PANTHER" id="PTHR32089:SF120">
    <property type="entry name" value="METHYL-ACCEPTING CHEMOTAXIS PROTEIN TLPQ"/>
    <property type="match status" value="1"/>
</dbReference>
<evidence type="ECO:0000259" key="9">
    <source>
        <dbReference type="PROSITE" id="PS50885"/>
    </source>
</evidence>
<organism evidence="10 11">
    <name type="scientific">Vibrio tritonius</name>
    <dbReference type="NCBI Taxonomy" id="1435069"/>
    <lineage>
        <taxon>Bacteria</taxon>
        <taxon>Pseudomonadati</taxon>
        <taxon>Pseudomonadota</taxon>
        <taxon>Gammaproteobacteria</taxon>
        <taxon>Vibrionales</taxon>
        <taxon>Vibrionaceae</taxon>
        <taxon>Vibrio</taxon>
    </lineage>
</organism>
<comment type="caution">
    <text evidence="10">The sequence shown here is derived from an EMBL/GenBank/DDBJ whole genome shotgun (WGS) entry which is preliminary data.</text>
</comment>
<protein>
    <submittedName>
        <fullName evidence="10">Methyl-accepting chemotaxis protein</fullName>
    </submittedName>
</protein>
<dbReference type="EMBL" id="JAIWIU010000126">
    <property type="protein sequence ID" value="MCA2017886.1"/>
    <property type="molecule type" value="Genomic_DNA"/>
</dbReference>
<evidence type="ECO:0000256" key="1">
    <source>
        <dbReference type="ARBA" id="ARBA00004429"/>
    </source>
</evidence>
<evidence type="ECO:0000313" key="10">
    <source>
        <dbReference type="EMBL" id="MCA2017886.1"/>
    </source>
</evidence>
<feature type="domain" description="Methyl-accepting transducer" evidence="7">
    <location>
        <begin position="269"/>
        <end position="505"/>
    </location>
</feature>
<keyword evidence="2" id="KW-1003">Cell membrane</keyword>
<sequence>MLKMLTIRAQIGLALLLLTLFLLCVSVLNYMAVKSLDSSINLFASRLMVAQSAVINADRDLYQALKGQQDAIIFKREVLDDAKASFDENAQQAYDRMHKYLKLLEQYPNMIGQFENFDTVFSEWRNEADQVFSLIKNGEDAKAVAVFSVSVKHFGTLRDQYDKAGELLDARAKEIHAQASKLALTREYWTTGISVLSVVIGLIMLLVIPNSIVKSITAIRNVVDDIVKGKGDLVSRLPADSNNELGQLSQSMNQLLDQLQTLISGVLNDVKTLNSDSQSLQSVSEQTRKISERQQNHLAKMFTSFEQINQAVQDISSSAQHTSAKSEEAKQAAYEGQKLIDSNRNLNSQLANSVNSAAERIASLAADTDKITAVLDIISGIADQTNLLALNAAIEAARAGEQGRGFAVVADEVRTLAQRTQASTEDIQSMVGGLIDGVKETQQAMSSGSDLMTKSVSMTDEVSGAFTHIQELVATVQDMNLQVATATEQQSLVVSDVHASVSDLQGLVEESRQASTKVADSGNVVTTIARTMLQRMTQFKV</sequence>
<dbReference type="CDD" id="cd06225">
    <property type="entry name" value="HAMP"/>
    <property type="match status" value="1"/>
</dbReference>
<gene>
    <name evidence="10" type="ORF">LDJ79_17325</name>
</gene>
<dbReference type="InterPro" id="IPR004090">
    <property type="entry name" value="Chemotax_Me-accpt_rcpt"/>
</dbReference>
<accession>A0ABS7YSP8</accession>
<keyword evidence="6" id="KW-0472">Membrane</keyword>
<proteinExistence type="inferred from homology"/>
<dbReference type="PROSITE" id="PS50885">
    <property type="entry name" value="HAMP"/>
    <property type="match status" value="1"/>
</dbReference>
<evidence type="ECO:0000256" key="4">
    <source>
        <dbReference type="ARBA" id="ARBA00029447"/>
    </source>
</evidence>
<evidence type="ECO:0000259" key="8">
    <source>
        <dbReference type="PROSITE" id="PS50192"/>
    </source>
</evidence>
<dbReference type="InterPro" id="IPR000727">
    <property type="entry name" value="T_SNARE_dom"/>
</dbReference>
<keyword evidence="6" id="KW-1133">Transmembrane helix</keyword>
<dbReference type="Proteomes" id="UP001199044">
    <property type="component" value="Unassembled WGS sequence"/>
</dbReference>
<feature type="domain" description="T-SNARE coiled-coil homology" evidence="8">
    <location>
        <begin position="456"/>
        <end position="518"/>
    </location>
</feature>
<reference evidence="11" key="1">
    <citation type="submission" date="2023-07" db="EMBL/GenBank/DDBJ databases">
        <title>Molecular identification of indigenous halophilic bacteria isolated from red sea cost, biodegradation of synthetic dyes and assessment of degraded metabolite toxicity.</title>
        <authorList>
            <person name="Chaieb K."/>
            <person name="Altayb H.N."/>
        </authorList>
    </citation>
    <scope>NUCLEOTIDE SEQUENCE [LARGE SCALE GENOMIC DNA]</scope>
    <source>
        <strain evidence="11">K20</strain>
    </source>
</reference>
<name>A0ABS7YSP8_9VIBR</name>
<keyword evidence="11" id="KW-1185">Reference proteome</keyword>
<evidence type="ECO:0000256" key="6">
    <source>
        <dbReference type="SAM" id="Phobius"/>
    </source>
</evidence>
<dbReference type="InterPro" id="IPR003660">
    <property type="entry name" value="HAMP_dom"/>
</dbReference>
<dbReference type="RefSeq" id="WP_225251487.1">
    <property type="nucleotide sequence ID" value="NZ_JAIWIU010000126.1"/>
</dbReference>
<feature type="transmembrane region" description="Helical" evidence="6">
    <location>
        <begin position="188"/>
        <end position="208"/>
    </location>
</feature>
<dbReference type="SMART" id="SM00304">
    <property type="entry name" value="HAMP"/>
    <property type="match status" value="1"/>
</dbReference>
<evidence type="ECO:0000256" key="5">
    <source>
        <dbReference type="PROSITE-ProRule" id="PRU00284"/>
    </source>
</evidence>
<dbReference type="SMART" id="SM00283">
    <property type="entry name" value="MA"/>
    <property type="match status" value="1"/>
</dbReference>
<dbReference type="CDD" id="cd11386">
    <property type="entry name" value="MCP_signal"/>
    <property type="match status" value="1"/>
</dbReference>
<dbReference type="InterPro" id="IPR004089">
    <property type="entry name" value="MCPsignal_dom"/>
</dbReference>
<evidence type="ECO:0000256" key="3">
    <source>
        <dbReference type="ARBA" id="ARBA00023224"/>
    </source>
</evidence>
<dbReference type="Pfam" id="PF12729">
    <property type="entry name" value="4HB_MCP_1"/>
    <property type="match status" value="1"/>
</dbReference>
<dbReference type="PANTHER" id="PTHR32089">
    <property type="entry name" value="METHYL-ACCEPTING CHEMOTAXIS PROTEIN MCPB"/>
    <property type="match status" value="1"/>
</dbReference>
<evidence type="ECO:0000259" key="7">
    <source>
        <dbReference type="PROSITE" id="PS50111"/>
    </source>
</evidence>
<dbReference type="Gene3D" id="1.10.287.950">
    <property type="entry name" value="Methyl-accepting chemotaxis protein"/>
    <property type="match status" value="1"/>
</dbReference>
<comment type="subcellular location">
    <subcellularLocation>
        <location evidence="1">Cell inner membrane</location>
        <topology evidence="1">Multi-pass membrane protein</topology>
    </subcellularLocation>
</comment>
<keyword evidence="3 5" id="KW-0807">Transducer</keyword>
<comment type="similarity">
    <text evidence="4">Belongs to the methyl-accepting chemotaxis (MCP) protein family.</text>
</comment>
<dbReference type="Pfam" id="PF00015">
    <property type="entry name" value="MCPsignal"/>
    <property type="match status" value="1"/>
</dbReference>
<dbReference type="SUPFAM" id="SSF58104">
    <property type="entry name" value="Methyl-accepting chemotaxis protein (MCP) signaling domain"/>
    <property type="match status" value="1"/>
</dbReference>
<keyword evidence="2" id="KW-0997">Cell inner membrane</keyword>
<dbReference type="PROSITE" id="PS50111">
    <property type="entry name" value="CHEMOTAXIS_TRANSDUC_2"/>
    <property type="match status" value="1"/>
</dbReference>
<keyword evidence="6" id="KW-0812">Transmembrane</keyword>